<evidence type="ECO:0000313" key="2">
    <source>
        <dbReference type="Proteomes" id="UP001345219"/>
    </source>
</evidence>
<organism evidence="1 2">
    <name type="scientific">Trapa incisa</name>
    <dbReference type="NCBI Taxonomy" id="236973"/>
    <lineage>
        <taxon>Eukaryota</taxon>
        <taxon>Viridiplantae</taxon>
        <taxon>Streptophyta</taxon>
        <taxon>Embryophyta</taxon>
        <taxon>Tracheophyta</taxon>
        <taxon>Spermatophyta</taxon>
        <taxon>Magnoliopsida</taxon>
        <taxon>eudicotyledons</taxon>
        <taxon>Gunneridae</taxon>
        <taxon>Pentapetalae</taxon>
        <taxon>rosids</taxon>
        <taxon>malvids</taxon>
        <taxon>Myrtales</taxon>
        <taxon>Lythraceae</taxon>
        <taxon>Trapa</taxon>
    </lineage>
</organism>
<dbReference type="AlphaFoldDB" id="A0AAN7KQP5"/>
<reference evidence="1 2" key="1">
    <citation type="journal article" date="2023" name="Hortic Res">
        <title>Pangenome of water caltrop reveals structural variations and asymmetric subgenome divergence after allopolyploidization.</title>
        <authorList>
            <person name="Zhang X."/>
            <person name="Chen Y."/>
            <person name="Wang L."/>
            <person name="Yuan Y."/>
            <person name="Fang M."/>
            <person name="Shi L."/>
            <person name="Lu R."/>
            <person name="Comes H.P."/>
            <person name="Ma Y."/>
            <person name="Chen Y."/>
            <person name="Huang G."/>
            <person name="Zhou Y."/>
            <person name="Zheng Z."/>
            <person name="Qiu Y."/>
        </authorList>
    </citation>
    <scope>NUCLEOTIDE SEQUENCE [LARGE SCALE GENOMIC DNA]</scope>
    <source>
        <tissue evidence="1">Roots</tissue>
    </source>
</reference>
<name>A0AAN7KQP5_9MYRT</name>
<proteinExistence type="predicted"/>
<sequence length="152" mass="17108">MDGESWVGAENGRGIEQVDRISRAWSCRSTNNIGMSSSMTLSSNQFWDEESISLPNEVYVSSDPRRASVNSQCAVAFCQLADIHDECDINEGKLRRSQVGVQVTRVLGLLFCWSCDDLVSVLTDWSRPNLLDDTEKLPIFYSQDHKYSPHLS</sequence>
<dbReference type="EMBL" id="JAXIOK010000005">
    <property type="protein sequence ID" value="KAK4771507.1"/>
    <property type="molecule type" value="Genomic_DNA"/>
</dbReference>
<gene>
    <name evidence="1" type="ORF">SAY87_032039</name>
</gene>
<comment type="caution">
    <text evidence="1">The sequence shown here is derived from an EMBL/GenBank/DDBJ whole genome shotgun (WGS) entry which is preliminary data.</text>
</comment>
<protein>
    <submittedName>
        <fullName evidence="1">Uncharacterized protein</fullName>
    </submittedName>
</protein>
<dbReference type="Proteomes" id="UP001345219">
    <property type="component" value="Chromosome 24"/>
</dbReference>
<keyword evidence="2" id="KW-1185">Reference proteome</keyword>
<accession>A0AAN7KQP5</accession>
<evidence type="ECO:0000313" key="1">
    <source>
        <dbReference type="EMBL" id="KAK4771507.1"/>
    </source>
</evidence>